<protein>
    <recommendedName>
        <fullName evidence="4">Thioredoxin domain-containing protein</fullName>
    </recommendedName>
</protein>
<sequence length="209" mass="21780">MARLRVAALAAVVLLAVATACAPGTQTPVVGSGGVRPAAIDVDTPALRQAKQDAGIAPCRPGDAAPASEGLPDLTLPCFGGGQDVDLATLRGPLLVNVWSVNCGPCRTEMPILQRFHEKYGDRVGVLGIDFQDVQTEAAMKLAVRSGVTYPLVADTQGALATADPVRLRALPTTAMVDADGRVVHVQAVEYKSLDQLVEAVRQHLGIDL</sequence>
<evidence type="ECO:0000256" key="1">
    <source>
        <dbReference type="ARBA" id="ARBA00004196"/>
    </source>
</evidence>
<dbReference type="InterPro" id="IPR036249">
    <property type="entry name" value="Thioredoxin-like_sf"/>
</dbReference>
<feature type="domain" description="Thioredoxin" evidence="4">
    <location>
        <begin position="65"/>
        <end position="206"/>
    </location>
</feature>
<name>A0ABP7XMR7_9ACTN</name>
<accession>A0ABP7XMR7</accession>
<reference evidence="6" key="1">
    <citation type="journal article" date="2019" name="Int. J. Syst. Evol. Microbiol.">
        <title>The Global Catalogue of Microorganisms (GCM) 10K type strain sequencing project: providing services to taxonomists for standard genome sequencing and annotation.</title>
        <authorList>
            <consortium name="The Broad Institute Genomics Platform"/>
            <consortium name="The Broad Institute Genome Sequencing Center for Infectious Disease"/>
            <person name="Wu L."/>
            <person name="Ma J."/>
        </authorList>
    </citation>
    <scope>NUCLEOTIDE SEQUENCE [LARGE SCALE GENOMIC DNA]</scope>
    <source>
        <strain evidence="6">JCM 16703</strain>
    </source>
</reference>
<proteinExistence type="predicted"/>
<dbReference type="EMBL" id="BAAAZH010000020">
    <property type="protein sequence ID" value="GAA4122138.1"/>
    <property type="molecule type" value="Genomic_DNA"/>
</dbReference>
<dbReference type="PANTHER" id="PTHR42852:SF13">
    <property type="entry name" value="PROTEIN DIPZ"/>
    <property type="match status" value="1"/>
</dbReference>
<dbReference type="PROSITE" id="PS51257">
    <property type="entry name" value="PROKAR_LIPOPROTEIN"/>
    <property type="match status" value="1"/>
</dbReference>
<dbReference type="PANTHER" id="PTHR42852">
    <property type="entry name" value="THIOL:DISULFIDE INTERCHANGE PROTEIN DSBE"/>
    <property type="match status" value="1"/>
</dbReference>
<dbReference type="InterPro" id="IPR017937">
    <property type="entry name" value="Thioredoxin_CS"/>
</dbReference>
<evidence type="ECO:0000256" key="2">
    <source>
        <dbReference type="ARBA" id="ARBA00022748"/>
    </source>
</evidence>
<feature type="signal peptide" evidence="3">
    <location>
        <begin position="1"/>
        <end position="22"/>
    </location>
</feature>
<gene>
    <name evidence="5" type="ORF">GCM10022215_27710</name>
</gene>
<keyword evidence="6" id="KW-1185">Reference proteome</keyword>
<dbReference type="InterPro" id="IPR013766">
    <property type="entry name" value="Thioredoxin_domain"/>
</dbReference>
<dbReference type="Gene3D" id="3.40.30.10">
    <property type="entry name" value="Glutaredoxin"/>
    <property type="match status" value="1"/>
</dbReference>
<dbReference type="PROSITE" id="PS51352">
    <property type="entry name" value="THIOREDOXIN_2"/>
    <property type="match status" value="1"/>
</dbReference>
<dbReference type="SUPFAM" id="SSF52833">
    <property type="entry name" value="Thioredoxin-like"/>
    <property type="match status" value="1"/>
</dbReference>
<dbReference type="InterPro" id="IPR050553">
    <property type="entry name" value="Thioredoxin_ResA/DsbE_sf"/>
</dbReference>
<evidence type="ECO:0000259" key="4">
    <source>
        <dbReference type="PROSITE" id="PS51352"/>
    </source>
</evidence>
<dbReference type="CDD" id="cd02966">
    <property type="entry name" value="TlpA_like_family"/>
    <property type="match status" value="1"/>
</dbReference>
<dbReference type="Pfam" id="PF08534">
    <property type="entry name" value="Redoxin"/>
    <property type="match status" value="1"/>
</dbReference>
<comment type="caution">
    <text evidence="5">The sequence shown here is derived from an EMBL/GenBank/DDBJ whole genome shotgun (WGS) entry which is preliminary data.</text>
</comment>
<organism evidence="5 6">
    <name type="scientific">Nocardioides fonticola</name>
    <dbReference type="NCBI Taxonomy" id="450363"/>
    <lineage>
        <taxon>Bacteria</taxon>
        <taxon>Bacillati</taxon>
        <taxon>Actinomycetota</taxon>
        <taxon>Actinomycetes</taxon>
        <taxon>Propionibacteriales</taxon>
        <taxon>Nocardioidaceae</taxon>
        <taxon>Nocardioides</taxon>
    </lineage>
</organism>
<keyword evidence="2" id="KW-0201">Cytochrome c-type biogenesis</keyword>
<evidence type="ECO:0000313" key="5">
    <source>
        <dbReference type="EMBL" id="GAA4122138.1"/>
    </source>
</evidence>
<evidence type="ECO:0000313" key="6">
    <source>
        <dbReference type="Proteomes" id="UP001501495"/>
    </source>
</evidence>
<keyword evidence="3" id="KW-0732">Signal</keyword>
<evidence type="ECO:0000256" key="3">
    <source>
        <dbReference type="SAM" id="SignalP"/>
    </source>
</evidence>
<dbReference type="Proteomes" id="UP001501495">
    <property type="component" value="Unassembled WGS sequence"/>
</dbReference>
<comment type="subcellular location">
    <subcellularLocation>
        <location evidence="1">Cell envelope</location>
    </subcellularLocation>
</comment>
<dbReference type="InterPro" id="IPR013740">
    <property type="entry name" value="Redoxin"/>
</dbReference>
<feature type="chain" id="PRO_5046691411" description="Thioredoxin domain-containing protein" evidence="3">
    <location>
        <begin position="23"/>
        <end position="209"/>
    </location>
</feature>
<dbReference type="PROSITE" id="PS00194">
    <property type="entry name" value="THIOREDOXIN_1"/>
    <property type="match status" value="1"/>
</dbReference>
<dbReference type="RefSeq" id="WP_344734039.1">
    <property type="nucleotide sequence ID" value="NZ_BAAAZH010000020.1"/>
</dbReference>